<feature type="transmembrane region" description="Helical" evidence="4">
    <location>
        <begin position="20"/>
        <end position="42"/>
    </location>
</feature>
<protein>
    <submittedName>
        <fullName evidence="6">Sensor histidine kinase</fullName>
    </submittedName>
</protein>
<dbReference type="PANTHER" id="PTHR24421:SF63">
    <property type="entry name" value="SENSOR HISTIDINE KINASE DESK"/>
    <property type="match status" value="1"/>
</dbReference>
<keyword evidence="4" id="KW-1133">Transmembrane helix</keyword>
<dbReference type="SUPFAM" id="SSF55874">
    <property type="entry name" value="ATPase domain of HSP90 chaperone/DNA topoisomerase II/histidine kinase"/>
    <property type="match status" value="1"/>
</dbReference>
<name>A0ABW6SIR0_9ACTN</name>
<keyword evidence="4" id="KW-0472">Membrane</keyword>
<evidence type="ECO:0000313" key="7">
    <source>
        <dbReference type="Proteomes" id="UP001602013"/>
    </source>
</evidence>
<evidence type="ECO:0000256" key="1">
    <source>
        <dbReference type="ARBA" id="ARBA00022679"/>
    </source>
</evidence>
<feature type="domain" description="Signal transduction histidine kinase subgroup 3 dimerisation and phosphoacceptor" evidence="5">
    <location>
        <begin position="185"/>
        <end position="251"/>
    </location>
</feature>
<dbReference type="InterPro" id="IPR011712">
    <property type="entry name" value="Sig_transdc_His_kin_sub3_dim/P"/>
</dbReference>
<feature type="transmembrane region" description="Helical" evidence="4">
    <location>
        <begin position="79"/>
        <end position="96"/>
    </location>
</feature>
<dbReference type="Gene3D" id="1.20.5.1930">
    <property type="match status" value="1"/>
</dbReference>
<dbReference type="Proteomes" id="UP001602013">
    <property type="component" value="Unassembled WGS sequence"/>
</dbReference>
<dbReference type="Pfam" id="PF07730">
    <property type="entry name" value="HisKA_3"/>
    <property type="match status" value="1"/>
</dbReference>
<dbReference type="CDD" id="cd16917">
    <property type="entry name" value="HATPase_UhpB-NarQ-NarX-like"/>
    <property type="match status" value="1"/>
</dbReference>
<keyword evidence="4" id="KW-0812">Transmembrane</keyword>
<organism evidence="6 7">
    <name type="scientific">Microtetraspora malaysiensis</name>
    <dbReference type="NCBI Taxonomy" id="161358"/>
    <lineage>
        <taxon>Bacteria</taxon>
        <taxon>Bacillati</taxon>
        <taxon>Actinomycetota</taxon>
        <taxon>Actinomycetes</taxon>
        <taxon>Streptosporangiales</taxon>
        <taxon>Streptosporangiaceae</taxon>
        <taxon>Microtetraspora</taxon>
    </lineage>
</organism>
<dbReference type="GO" id="GO:0016301">
    <property type="term" value="F:kinase activity"/>
    <property type="evidence" value="ECO:0007669"/>
    <property type="project" value="UniProtKB-KW"/>
</dbReference>
<keyword evidence="3" id="KW-0902">Two-component regulatory system</keyword>
<proteinExistence type="predicted"/>
<gene>
    <name evidence="6" type="ORF">ACFYXI_04665</name>
</gene>
<accession>A0ABW6SIR0</accession>
<sequence>MGAPARLTAVGPGAVRLARIAAGVFVVGMAGFVVLPAAQVLAAPTRGAQAPVALLACVTCCYLHLVVRALRDRRSGVDLAVLSALAGLSAAGPFVVGPSWSGIGFMLPLACAVTLRGRWAAIAFTAALLLGAVLSTVAGAPWVIYSTVQSGLTAGALAGLMLFGALLQELHHTRGELARLAVTEERLRFARELHDVLGHNLSVIAMKTELSMRIPATQSQRLLGELADVHGIARRSLHDVRAVVKGYREMSLDRELSGVRRVLETAGIRCTFADVPASLPPAVRVALAWAVREAATNVLRHSDATACVLTVEQDDERVRISLANDGVRSGGRTDPMGGSGLAGVDERLAQVGGACERLIMDDGWFRLTLDVPRELPAVASISSGGEP</sequence>
<comment type="caution">
    <text evidence="6">The sequence shown here is derived from an EMBL/GenBank/DDBJ whole genome shotgun (WGS) entry which is preliminary data.</text>
</comment>
<feature type="transmembrane region" description="Helical" evidence="4">
    <location>
        <begin position="126"/>
        <end position="145"/>
    </location>
</feature>
<reference evidence="6 7" key="1">
    <citation type="submission" date="2024-10" db="EMBL/GenBank/DDBJ databases">
        <title>The Natural Products Discovery Center: Release of the First 8490 Sequenced Strains for Exploring Actinobacteria Biosynthetic Diversity.</title>
        <authorList>
            <person name="Kalkreuter E."/>
            <person name="Kautsar S.A."/>
            <person name="Yang D."/>
            <person name="Bader C.D."/>
            <person name="Teijaro C.N."/>
            <person name="Fluegel L."/>
            <person name="Davis C.M."/>
            <person name="Simpson J.R."/>
            <person name="Lauterbach L."/>
            <person name="Steele A.D."/>
            <person name="Gui C."/>
            <person name="Meng S."/>
            <person name="Li G."/>
            <person name="Viehrig K."/>
            <person name="Ye F."/>
            <person name="Su P."/>
            <person name="Kiefer A.F."/>
            <person name="Nichols A."/>
            <person name="Cepeda A.J."/>
            <person name="Yan W."/>
            <person name="Fan B."/>
            <person name="Jiang Y."/>
            <person name="Adhikari A."/>
            <person name="Zheng C.-J."/>
            <person name="Schuster L."/>
            <person name="Cowan T.M."/>
            <person name="Smanski M.J."/>
            <person name="Chevrette M.G."/>
            <person name="De Carvalho L.P.S."/>
            <person name="Shen B."/>
        </authorList>
    </citation>
    <scope>NUCLEOTIDE SEQUENCE [LARGE SCALE GENOMIC DNA]</scope>
    <source>
        <strain evidence="6 7">NPDC002173</strain>
    </source>
</reference>
<evidence type="ECO:0000256" key="2">
    <source>
        <dbReference type="ARBA" id="ARBA00022777"/>
    </source>
</evidence>
<evidence type="ECO:0000256" key="4">
    <source>
        <dbReference type="SAM" id="Phobius"/>
    </source>
</evidence>
<evidence type="ECO:0000259" key="5">
    <source>
        <dbReference type="Pfam" id="PF07730"/>
    </source>
</evidence>
<feature type="transmembrane region" description="Helical" evidence="4">
    <location>
        <begin position="48"/>
        <end position="67"/>
    </location>
</feature>
<dbReference type="RefSeq" id="WP_387408904.1">
    <property type="nucleotide sequence ID" value="NZ_JBIASD010000002.1"/>
</dbReference>
<evidence type="ECO:0000313" key="6">
    <source>
        <dbReference type="EMBL" id="MFF3664867.1"/>
    </source>
</evidence>
<keyword evidence="7" id="KW-1185">Reference proteome</keyword>
<keyword evidence="1" id="KW-0808">Transferase</keyword>
<dbReference type="PANTHER" id="PTHR24421">
    <property type="entry name" value="NITRATE/NITRITE SENSOR PROTEIN NARX-RELATED"/>
    <property type="match status" value="1"/>
</dbReference>
<evidence type="ECO:0000256" key="3">
    <source>
        <dbReference type="ARBA" id="ARBA00023012"/>
    </source>
</evidence>
<dbReference type="EMBL" id="JBIASD010000002">
    <property type="protein sequence ID" value="MFF3664867.1"/>
    <property type="molecule type" value="Genomic_DNA"/>
</dbReference>
<dbReference type="InterPro" id="IPR036890">
    <property type="entry name" value="HATPase_C_sf"/>
</dbReference>
<feature type="transmembrane region" description="Helical" evidence="4">
    <location>
        <begin position="151"/>
        <end position="170"/>
    </location>
</feature>
<dbReference type="InterPro" id="IPR050482">
    <property type="entry name" value="Sensor_HK_TwoCompSys"/>
</dbReference>
<keyword evidence="2 6" id="KW-0418">Kinase</keyword>
<dbReference type="Gene3D" id="3.30.565.10">
    <property type="entry name" value="Histidine kinase-like ATPase, C-terminal domain"/>
    <property type="match status" value="1"/>
</dbReference>